<evidence type="ECO:0000313" key="2">
    <source>
        <dbReference type="Proteomes" id="UP000244925"/>
    </source>
</evidence>
<name>A0A2V1IWC0_9BACT</name>
<keyword evidence="2" id="KW-1185">Reference proteome</keyword>
<reference evidence="2" key="1">
    <citation type="submission" date="2018-02" db="EMBL/GenBank/DDBJ databases">
        <authorList>
            <person name="Clavel T."/>
            <person name="Strowig T."/>
        </authorList>
    </citation>
    <scope>NUCLEOTIDE SEQUENCE [LARGE SCALE GENOMIC DNA]</scope>
    <source>
        <strain evidence="2">DSM 100764</strain>
    </source>
</reference>
<dbReference type="AlphaFoldDB" id="A0A2V1IWC0"/>
<sequence length="70" mass="7978">MCVLLFRIFRCSVGNYSQTKELQFKWFNPNFGQSLTWQNRPVLLSEAVAASIYSLIGLAFEDIISDNTAN</sequence>
<dbReference type="Proteomes" id="UP000244925">
    <property type="component" value="Unassembled WGS sequence"/>
</dbReference>
<comment type="caution">
    <text evidence="1">The sequence shown here is derived from an EMBL/GenBank/DDBJ whole genome shotgun (WGS) entry which is preliminary data.</text>
</comment>
<organism evidence="1 2">
    <name type="scientific">Paramuribaculum intestinale</name>
    <dbReference type="NCBI Taxonomy" id="2094151"/>
    <lineage>
        <taxon>Bacteria</taxon>
        <taxon>Pseudomonadati</taxon>
        <taxon>Bacteroidota</taxon>
        <taxon>Bacteroidia</taxon>
        <taxon>Bacteroidales</taxon>
        <taxon>Muribaculaceae</taxon>
        <taxon>Paramuribaculum</taxon>
    </lineage>
</organism>
<gene>
    <name evidence="1" type="ORF">C5O25_09245</name>
</gene>
<proteinExistence type="predicted"/>
<dbReference type="EMBL" id="PUBV01000019">
    <property type="protein sequence ID" value="PWB06814.1"/>
    <property type="molecule type" value="Genomic_DNA"/>
</dbReference>
<evidence type="ECO:0000313" key="1">
    <source>
        <dbReference type="EMBL" id="PWB06814.1"/>
    </source>
</evidence>
<accession>A0A2V1IWC0</accession>
<protein>
    <submittedName>
        <fullName evidence="1">Uncharacterized protein</fullName>
    </submittedName>
</protein>